<protein>
    <recommendedName>
        <fullName evidence="1">N-acetyltransferase domain-containing protein</fullName>
    </recommendedName>
</protein>
<dbReference type="EMBL" id="CP035945">
    <property type="protein sequence ID" value="QBE99317.1"/>
    <property type="molecule type" value="Genomic_DNA"/>
</dbReference>
<dbReference type="Proteomes" id="UP000289794">
    <property type="component" value="Chromosome"/>
</dbReference>
<evidence type="ECO:0000259" key="1">
    <source>
        <dbReference type="PROSITE" id="PS51186"/>
    </source>
</evidence>
<evidence type="ECO:0000313" key="3">
    <source>
        <dbReference type="Proteomes" id="UP000289794"/>
    </source>
</evidence>
<accession>A0A4P6M719</accession>
<organism evidence="2 3">
    <name type="scientific">Blautia producta</name>
    <dbReference type="NCBI Taxonomy" id="33035"/>
    <lineage>
        <taxon>Bacteria</taxon>
        <taxon>Bacillati</taxon>
        <taxon>Bacillota</taxon>
        <taxon>Clostridia</taxon>
        <taxon>Lachnospirales</taxon>
        <taxon>Lachnospiraceae</taxon>
        <taxon>Blautia</taxon>
    </lineage>
</organism>
<reference evidence="2 3" key="1">
    <citation type="submission" date="2019-01" db="EMBL/GenBank/DDBJ databases">
        <title>PMF-metabolizing Aryl O-demethylase.</title>
        <authorList>
            <person name="Kim M."/>
        </authorList>
    </citation>
    <scope>NUCLEOTIDE SEQUENCE [LARGE SCALE GENOMIC DNA]</scope>
    <source>
        <strain evidence="2 3">PMF1</strain>
    </source>
</reference>
<dbReference type="AlphaFoldDB" id="A0A4P6M719"/>
<gene>
    <name evidence="2" type="ORF">PMF13cell1_04891</name>
</gene>
<dbReference type="KEGG" id="bpro:PMF13cell1_04891"/>
<dbReference type="RefSeq" id="WP_130182442.1">
    <property type="nucleotide sequence ID" value="NZ_CP035945.1"/>
</dbReference>
<dbReference type="InterPro" id="IPR016181">
    <property type="entry name" value="Acyl_CoA_acyltransferase"/>
</dbReference>
<dbReference type="CDD" id="cd04301">
    <property type="entry name" value="NAT_SF"/>
    <property type="match status" value="1"/>
</dbReference>
<proteinExistence type="predicted"/>
<dbReference type="GO" id="GO:0016747">
    <property type="term" value="F:acyltransferase activity, transferring groups other than amino-acyl groups"/>
    <property type="evidence" value="ECO:0007669"/>
    <property type="project" value="InterPro"/>
</dbReference>
<dbReference type="SUPFAM" id="SSF55729">
    <property type="entry name" value="Acyl-CoA N-acyltransferases (Nat)"/>
    <property type="match status" value="1"/>
</dbReference>
<feature type="domain" description="N-acetyltransferase" evidence="1">
    <location>
        <begin position="165"/>
        <end position="326"/>
    </location>
</feature>
<dbReference type="PROSITE" id="PS51186">
    <property type="entry name" value="GNAT"/>
    <property type="match status" value="1"/>
</dbReference>
<sequence>MHIIDFTREHITNAKELALSCYKEEQSKVPVLPKAEELLDLTYFADNGFGAAAYEGKTMIGFLCGTEPFDHAFGSTDAKGIFSPMGANAAAAQNRADIYAAMYQYAAQKWVRAGAVSHGVCLYAHDEAAQQQFFRYGFGQRCADAVRAMEPISCIQNEKYEKHSFENEELDPETIAQAYPLEVMLNRHYESSPFFMNRTVTTCQDFCSTFTAEKERCFITRYKGQPCAYLKISESGETCITENREYLHITAAYCLTEHRGKGVIQNLLNYAVNILKKEGYAYLGVDYESLNPTAYAFWQKYFSVYTHGLVRRIDERILKAPIQVIL</sequence>
<evidence type="ECO:0000313" key="2">
    <source>
        <dbReference type="EMBL" id="QBE99317.1"/>
    </source>
</evidence>
<dbReference type="InterPro" id="IPR000182">
    <property type="entry name" value="GNAT_dom"/>
</dbReference>
<dbReference type="Pfam" id="PF00583">
    <property type="entry name" value="Acetyltransf_1"/>
    <property type="match status" value="1"/>
</dbReference>
<dbReference type="Gene3D" id="3.40.630.30">
    <property type="match status" value="1"/>
</dbReference>
<name>A0A4P6M719_9FIRM</name>